<keyword evidence="1" id="KW-1133">Transmembrane helix</keyword>
<name>A0ABS1LRQ2_9MICO</name>
<keyword evidence="1" id="KW-0472">Membrane</keyword>
<keyword evidence="2" id="KW-0732">Signal</keyword>
<dbReference type="Gene3D" id="3.40.710.10">
    <property type="entry name" value="DD-peptidase/beta-lactamase superfamily"/>
    <property type="match status" value="1"/>
</dbReference>
<dbReference type="PANTHER" id="PTHR46825">
    <property type="entry name" value="D-ALANYL-D-ALANINE-CARBOXYPEPTIDASE/ENDOPEPTIDASE AMPH"/>
    <property type="match status" value="1"/>
</dbReference>
<sequence length="493" mass="51976">MTRHGARPLRSALTAPIRRFLMLTVLAAMLLAGAPAPAHAATPGELVDAYQAAYDNPGLAVAVIDGDTVKTVLRGHDGDGNPVTPRTPFRIASMSKSMTAASVMILAERGTLDLDDPVVDVLPEFTMNDPRSRAITVRQLLSHTSGLSIRTNNEYAFPPPRSAADAVAALADKTLDAAPGTQFEYHNTNYSVAARIVEVRSGLPFGQFLRTELFTPLGMNDTTATEGCSDPSPGLASGHEVVLGLAFAVPEMPGTCVGNGGVVTTLDDMVRWLRFNQGMPDAGPPGATSLPLSAESLEELHTPQPGAGDYGLGWEERPDEAGVPQPLIGHGGTLTTWTGDMVFSPGTGDGVVVLGNAVGAPRLLSANLLAARNGAELMPTSNPLTVVNAVLLGLILLVGALLSLAVARARRWASRRRAARRPRVVLRLVPLTLVTVVGALLPTLIGVQSGSVSLQYWIVAAWMLPLLALFSLTCLVLGAAAVLRRVLWYRRAR</sequence>
<evidence type="ECO:0000256" key="1">
    <source>
        <dbReference type="SAM" id="Phobius"/>
    </source>
</evidence>
<dbReference type="PANTHER" id="PTHR46825:SF9">
    <property type="entry name" value="BETA-LACTAMASE-RELATED DOMAIN-CONTAINING PROTEIN"/>
    <property type="match status" value="1"/>
</dbReference>
<dbReference type="InterPro" id="IPR050491">
    <property type="entry name" value="AmpC-like"/>
</dbReference>
<dbReference type="InterPro" id="IPR012338">
    <property type="entry name" value="Beta-lactam/transpept-like"/>
</dbReference>
<gene>
    <name evidence="4" type="ORF">HGK34_20795</name>
</gene>
<feature type="chain" id="PRO_5045204796" evidence="2">
    <location>
        <begin position="41"/>
        <end position="493"/>
    </location>
</feature>
<reference evidence="4 5" key="1">
    <citation type="journal article" date="2021" name="Arch. Microbiol.">
        <title>Myceligenerans indicum sp. nov., an actinobacterium isolated from mangrove sediment of Sundarbans, India.</title>
        <authorList>
            <person name="Asha K."/>
            <person name="Bhadury P."/>
        </authorList>
    </citation>
    <scope>NUCLEOTIDE SEQUENCE [LARGE SCALE GENOMIC DNA]</scope>
    <source>
        <strain evidence="4 5">I2</strain>
    </source>
</reference>
<dbReference type="Pfam" id="PF00144">
    <property type="entry name" value="Beta-lactamase"/>
    <property type="match status" value="1"/>
</dbReference>
<feature type="transmembrane region" description="Helical" evidence="1">
    <location>
        <begin position="454"/>
        <end position="483"/>
    </location>
</feature>
<dbReference type="EMBL" id="JABBYC010000072">
    <property type="protein sequence ID" value="MBL0888684.1"/>
    <property type="molecule type" value="Genomic_DNA"/>
</dbReference>
<evidence type="ECO:0000313" key="4">
    <source>
        <dbReference type="EMBL" id="MBL0888684.1"/>
    </source>
</evidence>
<organism evidence="4 5">
    <name type="scientific">Myceligenerans indicum</name>
    <dbReference type="NCBI Taxonomy" id="2593663"/>
    <lineage>
        <taxon>Bacteria</taxon>
        <taxon>Bacillati</taxon>
        <taxon>Actinomycetota</taxon>
        <taxon>Actinomycetes</taxon>
        <taxon>Micrococcales</taxon>
        <taxon>Promicromonosporaceae</taxon>
        <taxon>Myceligenerans</taxon>
    </lineage>
</organism>
<evidence type="ECO:0000259" key="3">
    <source>
        <dbReference type="Pfam" id="PF00144"/>
    </source>
</evidence>
<dbReference type="InterPro" id="IPR001466">
    <property type="entry name" value="Beta-lactam-related"/>
</dbReference>
<feature type="domain" description="Beta-lactamase-related" evidence="3">
    <location>
        <begin position="46"/>
        <end position="362"/>
    </location>
</feature>
<proteinExistence type="predicted"/>
<keyword evidence="1" id="KW-0812">Transmembrane</keyword>
<feature type="signal peptide" evidence="2">
    <location>
        <begin position="1"/>
        <end position="40"/>
    </location>
</feature>
<comment type="caution">
    <text evidence="4">The sequence shown here is derived from an EMBL/GenBank/DDBJ whole genome shotgun (WGS) entry which is preliminary data.</text>
</comment>
<feature type="transmembrane region" description="Helical" evidence="1">
    <location>
        <begin position="386"/>
        <end position="407"/>
    </location>
</feature>
<keyword evidence="5" id="KW-1185">Reference proteome</keyword>
<dbReference type="SUPFAM" id="SSF56601">
    <property type="entry name" value="beta-lactamase/transpeptidase-like"/>
    <property type="match status" value="1"/>
</dbReference>
<protein>
    <submittedName>
        <fullName evidence="4">Beta-lactamase family protein</fullName>
    </submittedName>
</protein>
<evidence type="ECO:0000313" key="5">
    <source>
        <dbReference type="Proteomes" id="UP000675409"/>
    </source>
</evidence>
<dbReference type="Proteomes" id="UP000675409">
    <property type="component" value="Unassembled WGS sequence"/>
</dbReference>
<evidence type="ECO:0000256" key="2">
    <source>
        <dbReference type="SAM" id="SignalP"/>
    </source>
</evidence>
<accession>A0ABS1LRQ2</accession>
<feature type="transmembrane region" description="Helical" evidence="1">
    <location>
        <begin position="428"/>
        <end position="448"/>
    </location>
</feature>